<evidence type="ECO:0000259" key="3">
    <source>
        <dbReference type="Pfam" id="PF13116"/>
    </source>
</evidence>
<dbReference type="InterPro" id="IPR025263">
    <property type="entry name" value="YhdP_central"/>
</dbReference>
<dbReference type="PANTHER" id="PTHR30441">
    <property type="entry name" value="DUF748 DOMAIN-CONTAINING PROTEIN"/>
    <property type="match status" value="1"/>
</dbReference>
<keyword evidence="2" id="KW-0472">Membrane</keyword>
<dbReference type="OrthoDB" id="7161641at2"/>
<feature type="compositionally biased region" description="Basic and acidic residues" evidence="1">
    <location>
        <begin position="8"/>
        <end position="20"/>
    </location>
</feature>
<dbReference type="EMBL" id="FNOI01000003">
    <property type="protein sequence ID" value="SDW92561.1"/>
    <property type="molecule type" value="Genomic_DNA"/>
</dbReference>
<keyword evidence="2" id="KW-1133">Transmembrane helix</keyword>
<dbReference type="AlphaFoldDB" id="A0A1H2XI65"/>
<dbReference type="Proteomes" id="UP000199441">
    <property type="component" value="Unassembled WGS sequence"/>
</dbReference>
<organism evidence="4 5">
    <name type="scientific">Litoreibacter albidus</name>
    <dbReference type="NCBI Taxonomy" id="670155"/>
    <lineage>
        <taxon>Bacteria</taxon>
        <taxon>Pseudomonadati</taxon>
        <taxon>Pseudomonadota</taxon>
        <taxon>Alphaproteobacteria</taxon>
        <taxon>Rhodobacterales</taxon>
        <taxon>Roseobacteraceae</taxon>
        <taxon>Litoreibacter</taxon>
    </lineage>
</organism>
<evidence type="ECO:0000256" key="1">
    <source>
        <dbReference type="SAM" id="MobiDB-lite"/>
    </source>
</evidence>
<dbReference type="STRING" id="670155.SAMN04488001_1997"/>
<gene>
    <name evidence="4" type="ORF">SAMN04488001_1997</name>
</gene>
<dbReference type="GO" id="GO:0090313">
    <property type="term" value="P:regulation of protein targeting to membrane"/>
    <property type="evidence" value="ECO:0007669"/>
    <property type="project" value="TreeGrafter"/>
</dbReference>
<sequence length="1120" mass="118375">MADDAPQSDDKQLPPEAKAEEDAEPVAASTLRRHRKRGVVAHTMSVVSTLTLLVIVLLIVAVLSMMGRSIALPQWAVDRVETRVNADLDGDRVELETISLGLRDEAFRPTIDVTGVAVYNSDDAPILVLPKLRSKLDTSELLLGRIKLETIELEGASLELHRDKNGQIELAFGAQIGGAQVEAGSMGEVLAQIDDWLGEPWMKELEVASAEALTIRMSDERTGDVTVVEQGQLKLTNEERVIELNISFQLDQPSGPPAQLFFSADKAKGSEGARLVGKFTDLRARDLAAQVSALNFLNVLDAPASGSLTAEISGDGQVASLAGSLDLAKGELRPTEQSQPVPFNHAKSYLRYDAATGRLLFDQITLDSPQLRLTATGHADLRDFNAGIPETLLGQLRFSNVRLAPEGMFEAPVSFENGALDMRYQPKALALDVGQLVLRNEGAEIVAKGAVNVLPEGWGVSLDAGIDRIDYKRLMALWPENAVDKTREWLVENVQGGTVERAHASLRVVPEKPVAAAVSFDFKDARVQYIKTLPPVEQAHGYASISGKAFNLSLKEGHVTAKDAGVLEAGGSVMEIPDMTAKPAVGVFDLTLKGPVSAALVLLDEEPFEFLAKSGLTPDVATGQAQITTRLTVPLKERVQVEDIGYVVAADVSGVASDTLVKGRALRSDQMEVLAGGGALTIGGKGTIDGVPMDVLWSREIGKGTGKNSRVEGTIELSPRMLDVFNVGLPKGSVSGKGSAKMDIRLAEGVAPAAKLTSDLRGVGLSIPALGWNKSRAATGGLTLDLKMGDTPKVNNVTINASGLQASGNVTLKPAGGGLDRAIFSRLKIAGKLNSRVEVIGRGANSQPQVVIKGGTIDIRKFGVTTGGSSAGGPPLEFALDRLVVTDTIALDQFRGSFRNDKGMDGTFKAKLNGKAAITGTVIPTNKGPAVRILSDNGGRVISATGILENVNGGNMSLTLQPNGKPGQFDGALSITNARVKKAPALADLLSAISVIGLLEQLTGDGILFSNTDARFLLTPGGVTLRSSSAVGPSMGITMDGVFNTTTRRMDMRGVVSPIYAVNGLFGALFAPRKGEGLFGFNYTLRGSADGPKVGVNPLSVLTPGIFREIFRQPAPKLKN</sequence>
<accession>A0A1H2XI65</accession>
<name>A0A1H2XI65_9RHOB</name>
<reference evidence="5" key="1">
    <citation type="submission" date="2016-10" db="EMBL/GenBank/DDBJ databases">
        <authorList>
            <person name="Varghese N."/>
            <person name="Submissions S."/>
        </authorList>
    </citation>
    <scope>NUCLEOTIDE SEQUENCE [LARGE SCALE GENOMIC DNA]</scope>
    <source>
        <strain evidence="5">DSM 26922</strain>
    </source>
</reference>
<keyword evidence="2" id="KW-0812">Transmembrane</keyword>
<evidence type="ECO:0000256" key="2">
    <source>
        <dbReference type="SAM" id="Phobius"/>
    </source>
</evidence>
<feature type="region of interest" description="Disordered" evidence="1">
    <location>
        <begin position="1"/>
        <end position="30"/>
    </location>
</feature>
<dbReference type="InterPro" id="IPR052894">
    <property type="entry name" value="AsmA-related"/>
</dbReference>
<keyword evidence="5" id="KW-1185">Reference proteome</keyword>
<proteinExistence type="predicted"/>
<feature type="transmembrane region" description="Helical" evidence="2">
    <location>
        <begin position="39"/>
        <end position="63"/>
    </location>
</feature>
<dbReference type="RefSeq" id="WP_089946778.1">
    <property type="nucleotide sequence ID" value="NZ_FNOI01000003.1"/>
</dbReference>
<protein>
    <recommendedName>
        <fullName evidence="3">YhdP central domain-containing protein</fullName>
    </recommendedName>
</protein>
<feature type="domain" description="YhdP central" evidence="3">
    <location>
        <begin position="390"/>
        <end position="825"/>
    </location>
</feature>
<evidence type="ECO:0000313" key="4">
    <source>
        <dbReference type="EMBL" id="SDW92561.1"/>
    </source>
</evidence>
<dbReference type="GO" id="GO:0005886">
    <property type="term" value="C:plasma membrane"/>
    <property type="evidence" value="ECO:0007669"/>
    <property type="project" value="TreeGrafter"/>
</dbReference>
<evidence type="ECO:0000313" key="5">
    <source>
        <dbReference type="Proteomes" id="UP000199441"/>
    </source>
</evidence>
<dbReference type="Pfam" id="PF13116">
    <property type="entry name" value="YhdP"/>
    <property type="match status" value="1"/>
</dbReference>
<dbReference type="PANTHER" id="PTHR30441:SF8">
    <property type="entry name" value="DUF748 DOMAIN-CONTAINING PROTEIN"/>
    <property type="match status" value="1"/>
</dbReference>